<keyword evidence="1" id="KW-0646">Protease inhibitor</keyword>
<dbReference type="Gene3D" id="4.10.410.10">
    <property type="entry name" value="Pancreatic trypsin inhibitor Kunitz domain"/>
    <property type="match status" value="1"/>
</dbReference>
<reference evidence="7" key="1">
    <citation type="submission" date="2020-08" db="EMBL/GenBank/DDBJ databases">
        <title>Multicomponent nature underlies the extraordinary mechanical properties of spider dragline silk.</title>
        <authorList>
            <person name="Kono N."/>
            <person name="Nakamura H."/>
            <person name="Mori M."/>
            <person name="Yoshida Y."/>
            <person name="Ohtoshi R."/>
            <person name="Malay A.D."/>
            <person name="Moran D.A.P."/>
            <person name="Tomita M."/>
            <person name="Numata K."/>
            <person name="Arakawa K."/>
        </authorList>
    </citation>
    <scope>NUCLEOTIDE SEQUENCE</scope>
</reference>
<dbReference type="PANTHER" id="PTHR10083">
    <property type="entry name" value="KUNITZ-TYPE PROTEASE INHIBITOR-RELATED"/>
    <property type="match status" value="1"/>
</dbReference>
<name>A0A8X6MPX0_NEPPI</name>
<dbReference type="InterPro" id="IPR036880">
    <property type="entry name" value="Kunitz_BPTI_sf"/>
</dbReference>
<feature type="signal peptide" evidence="5">
    <location>
        <begin position="1"/>
        <end position="19"/>
    </location>
</feature>
<dbReference type="InterPro" id="IPR050098">
    <property type="entry name" value="TFPI/VKTCI-like"/>
</dbReference>
<evidence type="ECO:0000259" key="6">
    <source>
        <dbReference type="PROSITE" id="PS50279"/>
    </source>
</evidence>
<dbReference type="SMART" id="SM00131">
    <property type="entry name" value="KU"/>
    <property type="match status" value="1"/>
</dbReference>
<feature type="domain" description="BPTI/Kunitz inhibitor" evidence="6">
    <location>
        <begin position="72"/>
        <end position="122"/>
    </location>
</feature>
<dbReference type="InterPro" id="IPR020901">
    <property type="entry name" value="Prtase_inh_Kunz-CS"/>
</dbReference>
<dbReference type="PANTHER" id="PTHR10083:SF374">
    <property type="entry name" value="BPTI_KUNITZ INHIBITOR DOMAIN-CONTAINING PROTEIN"/>
    <property type="match status" value="1"/>
</dbReference>
<dbReference type="FunFam" id="4.10.410.10:FF:000004">
    <property type="entry name" value="Tissue factor pathway inhibitor"/>
    <property type="match status" value="1"/>
</dbReference>
<dbReference type="PRINTS" id="PR00759">
    <property type="entry name" value="BASICPTASE"/>
</dbReference>
<sequence>MAKLLFAFVLAGFVFQANALDWNPTHWNWNPTHWNWNPIHWNIPNPLKWTSQHLGWISKVDPRNWFGAKCECQLQAETGPCRAAFPRYYYNINKKACEMFTYGGCEGNKNNFENIKKCEKSCKGQ</sequence>
<dbReference type="GO" id="GO:0004867">
    <property type="term" value="F:serine-type endopeptidase inhibitor activity"/>
    <property type="evidence" value="ECO:0007669"/>
    <property type="project" value="UniProtKB-KW"/>
</dbReference>
<dbReference type="EMBL" id="BMAW01049666">
    <property type="protein sequence ID" value="GFS71685.1"/>
    <property type="molecule type" value="Genomic_DNA"/>
</dbReference>
<keyword evidence="8" id="KW-1185">Reference proteome</keyword>
<gene>
    <name evidence="7" type="ORF">NPIL_267221</name>
</gene>
<evidence type="ECO:0000256" key="5">
    <source>
        <dbReference type="SAM" id="SignalP"/>
    </source>
</evidence>
<protein>
    <recommendedName>
        <fullName evidence="6">BPTI/Kunitz inhibitor domain-containing protein</fullName>
    </recommendedName>
</protein>
<evidence type="ECO:0000256" key="2">
    <source>
        <dbReference type="ARBA" id="ARBA00022729"/>
    </source>
</evidence>
<dbReference type="InterPro" id="IPR002223">
    <property type="entry name" value="Kunitz_BPTI"/>
</dbReference>
<comment type="caution">
    <text evidence="7">The sequence shown here is derived from an EMBL/GenBank/DDBJ whole genome shotgun (WGS) entry which is preliminary data.</text>
</comment>
<keyword evidence="3" id="KW-0722">Serine protease inhibitor</keyword>
<dbReference type="Pfam" id="PF00014">
    <property type="entry name" value="Kunitz_BPTI"/>
    <property type="match status" value="1"/>
</dbReference>
<evidence type="ECO:0000313" key="7">
    <source>
        <dbReference type="EMBL" id="GFS71685.1"/>
    </source>
</evidence>
<dbReference type="AlphaFoldDB" id="A0A8X6MPX0"/>
<dbReference type="PROSITE" id="PS50279">
    <property type="entry name" value="BPTI_KUNITZ_2"/>
    <property type="match status" value="1"/>
</dbReference>
<dbReference type="OrthoDB" id="6434315at2759"/>
<keyword evidence="4" id="KW-1015">Disulfide bond</keyword>
<dbReference type="SUPFAM" id="SSF57362">
    <property type="entry name" value="BPTI-like"/>
    <property type="match status" value="1"/>
</dbReference>
<dbReference type="CDD" id="cd00109">
    <property type="entry name" value="Kunitz-type"/>
    <property type="match status" value="1"/>
</dbReference>
<evidence type="ECO:0000256" key="1">
    <source>
        <dbReference type="ARBA" id="ARBA00022690"/>
    </source>
</evidence>
<dbReference type="Proteomes" id="UP000887013">
    <property type="component" value="Unassembled WGS sequence"/>
</dbReference>
<proteinExistence type="predicted"/>
<evidence type="ECO:0000256" key="3">
    <source>
        <dbReference type="ARBA" id="ARBA00022900"/>
    </source>
</evidence>
<evidence type="ECO:0000313" key="8">
    <source>
        <dbReference type="Proteomes" id="UP000887013"/>
    </source>
</evidence>
<keyword evidence="2 5" id="KW-0732">Signal</keyword>
<feature type="chain" id="PRO_5036467414" description="BPTI/Kunitz inhibitor domain-containing protein" evidence="5">
    <location>
        <begin position="20"/>
        <end position="125"/>
    </location>
</feature>
<accession>A0A8X6MPX0</accession>
<dbReference type="PROSITE" id="PS00280">
    <property type="entry name" value="BPTI_KUNITZ_1"/>
    <property type="match status" value="1"/>
</dbReference>
<organism evidence="7 8">
    <name type="scientific">Nephila pilipes</name>
    <name type="common">Giant wood spider</name>
    <name type="synonym">Nephila maculata</name>
    <dbReference type="NCBI Taxonomy" id="299642"/>
    <lineage>
        <taxon>Eukaryota</taxon>
        <taxon>Metazoa</taxon>
        <taxon>Ecdysozoa</taxon>
        <taxon>Arthropoda</taxon>
        <taxon>Chelicerata</taxon>
        <taxon>Arachnida</taxon>
        <taxon>Araneae</taxon>
        <taxon>Araneomorphae</taxon>
        <taxon>Entelegynae</taxon>
        <taxon>Araneoidea</taxon>
        <taxon>Nephilidae</taxon>
        <taxon>Nephila</taxon>
    </lineage>
</organism>
<evidence type="ECO:0000256" key="4">
    <source>
        <dbReference type="ARBA" id="ARBA00023157"/>
    </source>
</evidence>